<accession>A0A183G1A7</accession>
<dbReference type="UniPathway" id="UPA00705"/>
<comment type="pathway">
    <text evidence="2">Energy metabolism; oxidative phosphorylation.</text>
</comment>
<evidence type="ECO:0000256" key="5">
    <source>
        <dbReference type="ARBA" id="ARBA00022792"/>
    </source>
</evidence>
<dbReference type="WBParaSite" id="HPBE_0001495801-mRNA-1">
    <property type="protein sequence ID" value="HPBE_0001495801-mRNA-1"/>
    <property type="gene ID" value="HPBE_0001495801"/>
</dbReference>
<evidence type="ECO:0000256" key="8">
    <source>
        <dbReference type="ARBA" id="ARBA00023128"/>
    </source>
</evidence>
<evidence type="ECO:0000256" key="10">
    <source>
        <dbReference type="SAM" id="Phobius"/>
    </source>
</evidence>
<dbReference type="AlphaFoldDB" id="A0A183G1A7"/>
<keyword evidence="5" id="KW-0999">Mitochondrion inner membrane</keyword>
<keyword evidence="12" id="KW-1185">Reference proteome</keyword>
<evidence type="ECO:0000313" key="12">
    <source>
        <dbReference type="Proteomes" id="UP000050761"/>
    </source>
</evidence>
<evidence type="ECO:0000256" key="3">
    <source>
        <dbReference type="ARBA" id="ARBA00010514"/>
    </source>
</evidence>
<dbReference type="InterPro" id="IPR004202">
    <property type="entry name" value="COX7C/Cox8"/>
</dbReference>
<comment type="similarity">
    <text evidence="3">Belongs to the cytochrome c oxidase VIIc family.</text>
</comment>
<dbReference type="GO" id="GO:0005743">
    <property type="term" value="C:mitochondrial inner membrane"/>
    <property type="evidence" value="ECO:0007669"/>
    <property type="project" value="UniProtKB-SubCell"/>
</dbReference>
<gene>
    <name evidence="11" type="ORF">HPBE_LOCUS14959</name>
</gene>
<keyword evidence="7 10" id="KW-1133">Transmembrane helix</keyword>
<keyword evidence="8" id="KW-0496">Mitochondrion</keyword>
<keyword evidence="9 10" id="KW-0472">Membrane</keyword>
<reference evidence="11 12" key="1">
    <citation type="submission" date="2018-11" db="EMBL/GenBank/DDBJ databases">
        <authorList>
            <consortium name="Pathogen Informatics"/>
        </authorList>
    </citation>
    <scope>NUCLEOTIDE SEQUENCE [LARGE SCALE GENOMIC DNA]</scope>
</reference>
<dbReference type="EMBL" id="UZAH01028626">
    <property type="protein sequence ID" value="VDP01367.1"/>
    <property type="molecule type" value="Genomic_DNA"/>
</dbReference>
<feature type="transmembrane region" description="Helical" evidence="10">
    <location>
        <begin position="49"/>
        <end position="70"/>
    </location>
</feature>
<proteinExistence type="inferred from homology"/>
<sequence>MLTKAVVPFARAVRGCSHAPAKFVGQTPKGFIHDGWASARLPFNVHNRWRFAVTAIAFLASGFWAPFIVVEYQLRKANQ</sequence>
<evidence type="ECO:0000313" key="13">
    <source>
        <dbReference type="WBParaSite" id="HPBE_0001495801-mRNA-1"/>
    </source>
</evidence>
<evidence type="ECO:0000256" key="6">
    <source>
        <dbReference type="ARBA" id="ARBA00022946"/>
    </source>
</evidence>
<evidence type="ECO:0000256" key="2">
    <source>
        <dbReference type="ARBA" id="ARBA00004673"/>
    </source>
</evidence>
<keyword evidence="4 10" id="KW-0812">Transmembrane</keyword>
<accession>A0A3P7ZHD2</accession>
<dbReference type="Gene3D" id="4.10.49.10">
    <property type="entry name" value="Cytochrome c oxidase subunit VIIc"/>
    <property type="match status" value="1"/>
</dbReference>
<protein>
    <submittedName>
        <fullName evidence="13">Cytochrome c oxidase polypeptide VIIc</fullName>
    </submittedName>
</protein>
<dbReference type="GO" id="GO:0045277">
    <property type="term" value="C:respiratory chain complex IV"/>
    <property type="evidence" value="ECO:0007669"/>
    <property type="project" value="InterPro"/>
</dbReference>
<dbReference type="GO" id="GO:0006123">
    <property type="term" value="P:mitochondrial electron transport, cytochrome c to oxygen"/>
    <property type="evidence" value="ECO:0007669"/>
    <property type="project" value="InterPro"/>
</dbReference>
<dbReference type="PANTHER" id="PTHR13313:SF0">
    <property type="entry name" value="CYTOCHROME C OXIDASE SUBUNIT 7C, MITOCHONDRIAL"/>
    <property type="match status" value="1"/>
</dbReference>
<reference evidence="13" key="2">
    <citation type="submission" date="2019-09" db="UniProtKB">
        <authorList>
            <consortium name="WormBaseParasite"/>
        </authorList>
    </citation>
    <scope>IDENTIFICATION</scope>
</reference>
<evidence type="ECO:0000256" key="1">
    <source>
        <dbReference type="ARBA" id="ARBA00004434"/>
    </source>
</evidence>
<dbReference type="SUPFAM" id="SSF81427">
    <property type="entry name" value="Mitochondrial cytochrome c oxidase subunit VIIc (aka VIIIa)"/>
    <property type="match status" value="1"/>
</dbReference>
<evidence type="ECO:0000256" key="7">
    <source>
        <dbReference type="ARBA" id="ARBA00022989"/>
    </source>
</evidence>
<name>A0A183G1A7_HELPZ</name>
<dbReference type="PANTHER" id="PTHR13313">
    <property type="entry name" value="CYTOCHROME C OXIDASE SUBUNIT VIIC"/>
    <property type="match status" value="1"/>
</dbReference>
<dbReference type="OrthoDB" id="9974841at2759"/>
<dbReference type="Proteomes" id="UP000050761">
    <property type="component" value="Unassembled WGS sequence"/>
</dbReference>
<evidence type="ECO:0000256" key="9">
    <source>
        <dbReference type="ARBA" id="ARBA00023136"/>
    </source>
</evidence>
<evidence type="ECO:0000313" key="11">
    <source>
        <dbReference type="EMBL" id="VDP01367.1"/>
    </source>
</evidence>
<evidence type="ECO:0000256" key="4">
    <source>
        <dbReference type="ARBA" id="ARBA00022692"/>
    </source>
</evidence>
<comment type="subcellular location">
    <subcellularLocation>
        <location evidence="1">Mitochondrion inner membrane</location>
        <topology evidence="1">Single-pass membrane protein</topology>
    </subcellularLocation>
</comment>
<dbReference type="InterPro" id="IPR036636">
    <property type="entry name" value="COX7C/Cox8_sf"/>
</dbReference>
<keyword evidence="6" id="KW-0809">Transit peptide</keyword>
<dbReference type="Pfam" id="PF02935">
    <property type="entry name" value="COX7C"/>
    <property type="match status" value="1"/>
</dbReference>
<organism evidence="12 13">
    <name type="scientific">Heligmosomoides polygyrus</name>
    <name type="common">Parasitic roundworm</name>
    <dbReference type="NCBI Taxonomy" id="6339"/>
    <lineage>
        <taxon>Eukaryota</taxon>
        <taxon>Metazoa</taxon>
        <taxon>Ecdysozoa</taxon>
        <taxon>Nematoda</taxon>
        <taxon>Chromadorea</taxon>
        <taxon>Rhabditida</taxon>
        <taxon>Rhabditina</taxon>
        <taxon>Rhabditomorpha</taxon>
        <taxon>Strongyloidea</taxon>
        <taxon>Heligmosomidae</taxon>
        <taxon>Heligmosomoides</taxon>
    </lineage>
</organism>